<keyword evidence="7 9" id="KW-0030">Aminoacyl-tRNA synthetase</keyword>
<dbReference type="Pfam" id="PF08264">
    <property type="entry name" value="Anticodon_1"/>
    <property type="match status" value="1"/>
</dbReference>
<evidence type="ECO:0000256" key="4">
    <source>
        <dbReference type="ARBA" id="ARBA00022741"/>
    </source>
</evidence>
<evidence type="ECO:0000259" key="11">
    <source>
        <dbReference type="Pfam" id="PF08264"/>
    </source>
</evidence>
<dbReference type="EMBL" id="JANEYG010000002">
    <property type="protein sequence ID" value="KAJ8925130.1"/>
    <property type="molecule type" value="Genomic_DNA"/>
</dbReference>
<dbReference type="PRINTS" id="PR00984">
    <property type="entry name" value="TRNASYNTHILE"/>
</dbReference>
<evidence type="ECO:0000256" key="6">
    <source>
        <dbReference type="ARBA" id="ARBA00022917"/>
    </source>
</evidence>
<accession>A0AAV8WGB8</accession>
<dbReference type="GO" id="GO:0002161">
    <property type="term" value="F:aminoacyl-tRNA deacylase activity"/>
    <property type="evidence" value="ECO:0007669"/>
    <property type="project" value="InterPro"/>
</dbReference>
<evidence type="ECO:0000313" key="13">
    <source>
        <dbReference type="Proteomes" id="UP001159042"/>
    </source>
</evidence>
<evidence type="ECO:0000256" key="9">
    <source>
        <dbReference type="RuleBase" id="RU363035"/>
    </source>
</evidence>
<evidence type="ECO:0000256" key="8">
    <source>
        <dbReference type="ARBA" id="ARBA00032665"/>
    </source>
</evidence>
<name>A0AAV8WGB8_9CUCU</name>
<evidence type="ECO:0000256" key="3">
    <source>
        <dbReference type="ARBA" id="ARBA00022598"/>
    </source>
</evidence>
<evidence type="ECO:0000259" key="10">
    <source>
        <dbReference type="Pfam" id="PF00133"/>
    </source>
</evidence>
<dbReference type="SUPFAM" id="SSF52374">
    <property type="entry name" value="Nucleotidylyl transferase"/>
    <property type="match status" value="1"/>
</dbReference>
<evidence type="ECO:0000313" key="12">
    <source>
        <dbReference type="EMBL" id="KAJ8925130.1"/>
    </source>
</evidence>
<dbReference type="Gene3D" id="1.10.730.20">
    <property type="match status" value="1"/>
</dbReference>
<evidence type="ECO:0000256" key="1">
    <source>
        <dbReference type="ARBA" id="ARBA00005594"/>
    </source>
</evidence>
<organism evidence="12 13">
    <name type="scientific">Exocentrus adspersus</name>
    <dbReference type="NCBI Taxonomy" id="1586481"/>
    <lineage>
        <taxon>Eukaryota</taxon>
        <taxon>Metazoa</taxon>
        <taxon>Ecdysozoa</taxon>
        <taxon>Arthropoda</taxon>
        <taxon>Hexapoda</taxon>
        <taxon>Insecta</taxon>
        <taxon>Pterygota</taxon>
        <taxon>Neoptera</taxon>
        <taxon>Endopterygota</taxon>
        <taxon>Coleoptera</taxon>
        <taxon>Polyphaga</taxon>
        <taxon>Cucujiformia</taxon>
        <taxon>Chrysomeloidea</taxon>
        <taxon>Cerambycidae</taxon>
        <taxon>Lamiinae</taxon>
        <taxon>Acanthocinini</taxon>
        <taxon>Exocentrus</taxon>
    </lineage>
</organism>
<dbReference type="InterPro" id="IPR050081">
    <property type="entry name" value="Ile-tRNA_ligase"/>
</dbReference>
<dbReference type="Gene3D" id="3.40.50.620">
    <property type="entry name" value="HUPs"/>
    <property type="match status" value="2"/>
</dbReference>
<dbReference type="GO" id="GO:0004822">
    <property type="term" value="F:isoleucine-tRNA ligase activity"/>
    <property type="evidence" value="ECO:0007669"/>
    <property type="project" value="UniProtKB-EC"/>
</dbReference>
<feature type="domain" description="Methionyl/Valyl/Leucyl/Isoleucyl-tRNA synthetase anticodon-binding" evidence="11">
    <location>
        <begin position="729"/>
        <end position="862"/>
    </location>
</feature>
<dbReference type="Proteomes" id="UP001159042">
    <property type="component" value="Unassembled WGS sequence"/>
</dbReference>
<dbReference type="PROSITE" id="PS00178">
    <property type="entry name" value="AA_TRNA_LIGASE_I"/>
    <property type="match status" value="1"/>
</dbReference>
<dbReference type="InterPro" id="IPR002301">
    <property type="entry name" value="Ile-tRNA-ligase"/>
</dbReference>
<dbReference type="GO" id="GO:0005524">
    <property type="term" value="F:ATP binding"/>
    <property type="evidence" value="ECO:0007669"/>
    <property type="project" value="UniProtKB-KW"/>
</dbReference>
<dbReference type="NCBIfam" id="TIGR00392">
    <property type="entry name" value="ileS"/>
    <property type="match status" value="1"/>
</dbReference>
<dbReference type="PANTHER" id="PTHR42765:SF1">
    <property type="entry name" value="ISOLEUCINE--TRNA LIGASE, MITOCHONDRIAL"/>
    <property type="match status" value="1"/>
</dbReference>
<evidence type="ECO:0000256" key="7">
    <source>
        <dbReference type="ARBA" id="ARBA00023146"/>
    </source>
</evidence>
<comment type="caution">
    <text evidence="12">The sequence shown here is derived from an EMBL/GenBank/DDBJ whole genome shotgun (WGS) entry which is preliminary data.</text>
</comment>
<proteinExistence type="inferred from homology"/>
<dbReference type="GO" id="GO:0000049">
    <property type="term" value="F:tRNA binding"/>
    <property type="evidence" value="ECO:0007669"/>
    <property type="project" value="InterPro"/>
</dbReference>
<dbReference type="CDD" id="cd07960">
    <property type="entry name" value="Anticodon_Ia_Ile_BEm"/>
    <property type="match status" value="1"/>
</dbReference>
<keyword evidence="5 9" id="KW-0067">ATP-binding</keyword>
<sequence length="965" mass="109623">MLLKFLYQVSKPTRIHFCTNAAPKNKLYSNTVLLPKTKFPLRLENKKLIERDKLVYNAADFENLYSWQRSHLSEPEFVLHDGPPYANGRPHMGHAINKILKDTILRYHILDGIKVHYVPGWDCHGLPIELKAVSNSSGIDALEIRSKARSFAHKTVQEQQAVFKSWGVIGDWKNAYTTDSVDYVKTQFRLFYKLYEKKLIYRDVKPIHWSPSTRTALAEAELEYCDSHRSPSAYVRFQIRDIPRVKLLQDKRYERTPSSVHYQKIYYVICSVYAIIWTTTPWTLPSNQAVCFNKALSYSLVKTPEPLDADVYIIATDLLEKACSVLNCNFQLLNVLPGELLEGATYTHPVYKERVLPFLNAAHVTASKGTGLVHTAPAHGPDDFLVALENKISTVDLVDELGCYRSAAGAALEGKSVLSDGTRQVLELIKPDLMHLGEVTHSYPYDWRTKTPVIIRASQQWFVDTGAIKGRAAELLEDVTVLPRDKADKYKNYILAQVLKRPYWCISRQRKWGVPIPVFYQKDNSKIIIDENLINHLCNLLEQHGTDFWWKLDNRELLPEHLAASELVEKGEDIMDIWFDSGISWAKVLEGAKVADMYLEGVDQFTGWFQSSLLTSVALRDKAPYKTVYVHGFAVDETGAKMSKSLGNVVDPTLITDGGEGRRAYGVDTLRWWVACHANQVSLASVSATVLQSSADEVQKVRSVLRFALGALADYQDSENDRNNLLLIDRYMLHLLYKYHEQATEAIKSYHFHKVSFAVLHLLTNPVSALYYTAVKDRLYCDAADSGTRRSAQYTLLRIFETVTRSIAPIVPHLAEEMYSHLPRRETTYFTRVHAPPPSDWEDVKVERLMEVVRRIRHELNKETGAGTADVAVRLRLANGTAELAKDVISLSELEDELPNVLQVASVSLTVDGGLTEDYRLEVQRCQKACCPRCRRVQSDKADELCKRCYDVVNALKDNKTAASN</sequence>
<feature type="domain" description="Aminoacyl-tRNA synthetase class Ia" evidence="10">
    <location>
        <begin position="64"/>
        <end position="680"/>
    </location>
</feature>
<comment type="similarity">
    <text evidence="1 9">Belongs to the class-I aminoacyl-tRNA synthetase family.</text>
</comment>
<dbReference type="PANTHER" id="PTHR42765">
    <property type="entry name" value="SOLEUCYL-TRNA SYNTHETASE"/>
    <property type="match status" value="1"/>
</dbReference>
<dbReference type="GO" id="GO:0032543">
    <property type="term" value="P:mitochondrial translation"/>
    <property type="evidence" value="ECO:0007669"/>
    <property type="project" value="TreeGrafter"/>
</dbReference>
<keyword evidence="6 9" id="KW-0648">Protein biosynthesis</keyword>
<dbReference type="Gene3D" id="3.90.740.10">
    <property type="entry name" value="Valyl/Leucyl/Isoleucyl-tRNA synthetase, editing domain"/>
    <property type="match status" value="1"/>
</dbReference>
<dbReference type="InterPro" id="IPR014729">
    <property type="entry name" value="Rossmann-like_a/b/a_fold"/>
</dbReference>
<dbReference type="FunFam" id="3.90.740.10:FF:000009">
    <property type="entry name" value="Isoleucyl-tRNA synthetase 2, mitochondrial"/>
    <property type="match status" value="1"/>
</dbReference>
<dbReference type="InterPro" id="IPR002300">
    <property type="entry name" value="aa-tRNA-synth_Ia"/>
</dbReference>
<dbReference type="InterPro" id="IPR013155">
    <property type="entry name" value="M/V/L/I-tRNA-synth_anticd-bd"/>
</dbReference>
<dbReference type="InterPro" id="IPR009008">
    <property type="entry name" value="Val/Leu/Ile-tRNA-synth_edit"/>
</dbReference>
<dbReference type="GO" id="GO:0005739">
    <property type="term" value="C:mitochondrion"/>
    <property type="evidence" value="ECO:0007669"/>
    <property type="project" value="TreeGrafter"/>
</dbReference>
<evidence type="ECO:0000256" key="5">
    <source>
        <dbReference type="ARBA" id="ARBA00022840"/>
    </source>
</evidence>
<reference evidence="12 13" key="1">
    <citation type="journal article" date="2023" name="Insect Mol. Biol.">
        <title>Genome sequencing provides insights into the evolution of gene families encoding plant cell wall-degrading enzymes in longhorned beetles.</title>
        <authorList>
            <person name="Shin N.R."/>
            <person name="Okamura Y."/>
            <person name="Kirsch R."/>
            <person name="Pauchet Y."/>
        </authorList>
    </citation>
    <scope>NUCLEOTIDE SEQUENCE [LARGE SCALE GENOMIC DNA]</scope>
    <source>
        <strain evidence="12">EAD_L_NR</strain>
    </source>
</reference>
<dbReference type="InterPro" id="IPR033708">
    <property type="entry name" value="Anticodon_Ile_BEm"/>
</dbReference>
<dbReference type="Pfam" id="PF00133">
    <property type="entry name" value="tRNA-synt_1"/>
    <property type="match status" value="1"/>
</dbReference>
<dbReference type="EC" id="6.1.1.5" evidence="2"/>
<dbReference type="SUPFAM" id="SSF47323">
    <property type="entry name" value="Anticodon-binding domain of a subclass of class I aminoacyl-tRNA synthetases"/>
    <property type="match status" value="1"/>
</dbReference>
<gene>
    <name evidence="12" type="ORF">NQ315_001312</name>
</gene>
<keyword evidence="4 9" id="KW-0547">Nucleotide-binding</keyword>
<dbReference type="InterPro" id="IPR009080">
    <property type="entry name" value="tRNAsynth_Ia_anticodon-bd"/>
</dbReference>
<dbReference type="InterPro" id="IPR001412">
    <property type="entry name" value="aa-tRNA-synth_I_CS"/>
</dbReference>
<protein>
    <recommendedName>
        <fullName evidence="2">isoleucine--tRNA ligase</fullName>
        <ecNumber evidence="2">6.1.1.5</ecNumber>
    </recommendedName>
    <alternativeName>
        <fullName evidence="8">Isoleucyl-tRNA synthetase</fullName>
    </alternativeName>
</protein>
<keyword evidence="13" id="KW-1185">Reference proteome</keyword>
<dbReference type="AlphaFoldDB" id="A0AAV8WGB8"/>
<dbReference type="SUPFAM" id="SSF50677">
    <property type="entry name" value="ValRS/IleRS/LeuRS editing domain"/>
    <property type="match status" value="1"/>
</dbReference>
<dbReference type="GO" id="GO:0006428">
    <property type="term" value="P:isoleucyl-tRNA aminoacylation"/>
    <property type="evidence" value="ECO:0007669"/>
    <property type="project" value="InterPro"/>
</dbReference>
<keyword evidence="3 9" id="KW-0436">Ligase</keyword>
<evidence type="ECO:0000256" key="2">
    <source>
        <dbReference type="ARBA" id="ARBA00013165"/>
    </source>
</evidence>